<proteinExistence type="predicted"/>
<feature type="region of interest" description="Disordered" evidence="1">
    <location>
        <begin position="194"/>
        <end position="214"/>
    </location>
</feature>
<protein>
    <recommendedName>
        <fullName evidence="4">Sulfotransferase family protein</fullName>
    </recommendedName>
</protein>
<dbReference type="PANTHER" id="PTHR36978">
    <property type="entry name" value="P-LOOP CONTAINING NUCLEOTIDE TRIPHOSPHATE HYDROLASE"/>
    <property type="match status" value="1"/>
</dbReference>
<dbReference type="PANTHER" id="PTHR36978:SF4">
    <property type="entry name" value="P-LOOP CONTAINING NUCLEOSIDE TRIPHOSPHATE HYDROLASE PROTEIN"/>
    <property type="match status" value="1"/>
</dbReference>
<dbReference type="AlphaFoldDB" id="A0A9X1SXE7"/>
<dbReference type="Pfam" id="PF17784">
    <property type="entry name" value="Sulfotransfer_4"/>
    <property type="match status" value="1"/>
</dbReference>
<gene>
    <name evidence="2" type="ORF">LR394_33095</name>
</gene>
<sequence length="214" mass="24373">MLKLMNVGLGRTGTTSLKRALETIGWGPSFHMFDVISDDDRLRSWEQIVVDGQEPDWEKVFEGYTSVVDGPGSLYYRQILQALPETKVVLTIRDGEEWYRSTYDTLYQFVLRARQSPPPPDSTPARILRVTDSLVWSGLFGGRFEERDHAIAAFREHNQGVVNSIDPDNLLVYDVKQGWEPLCSFLGVPRPSEPFPHLNDTESMKRNVEKAGRS</sequence>
<dbReference type="InterPro" id="IPR040632">
    <property type="entry name" value="Sulfotransfer_4"/>
</dbReference>
<dbReference type="Gene3D" id="3.40.50.300">
    <property type="entry name" value="P-loop containing nucleotide triphosphate hydrolases"/>
    <property type="match status" value="1"/>
</dbReference>
<keyword evidence="3" id="KW-1185">Reference proteome</keyword>
<organism evidence="2 3">
    <name type="scientific">Kineosporia babensis</name>
    <dbReference type="NCBI Taxonomy" id="499548"/>
    <lineage>
        <taxon>Bacteria</taxon>
        <taxon>Bacillati</taxon>
        <taxon>Actinomycetota</taxon>
        <taxon>Actinomycetes</taxon>
        <taxon>Kineosporiales</taxon>
        <taxon>Kineosporiaceae</taxon>
        <taxon>Kineosporia</taxon>
    </lineage>
</organism>
<dbReference type="InterPro" id="IPR027417">
    <property type="entry name" value="P-loop_NTPase"/>
</dbReference>
<dbReference type="SUPFAM" id="SSF52540">
    <property type="entry name" value="P-loop containing nucleoside triphosphate hydrolases"/>
    <property type="match status" value="1"/>
</dbReference>
<comment type="caution">
    <text evidence="2">The sequence shown here is derived from an EMBL/GenBank/DDBJ whole genome shotgun (WGS) entry which is preliminary data.</text>
</comment>
<dbReference type="Proteomes" id="UP001138997">
    <property type="component" value="Unassembled WGS sequence"/>
</dbReference>
<dbReference type="EMBL" id="JAJOMB010000024">
    <property type="protein sequence ID" value="MCD5315744.1"/>
    <property type="molecule type" value="Genomic_DNA"/>
</dbReference>
<evidence type="ECO:0008006" key="4">
    <source>
        <dbReference type="Google" id="ProtNLM"/>
    </source>
</evidence>
<name>A0A9X1SXE7_9ACTN</name>
<reference evidence="2" key="1">
    <citation type="submission" date="2021-11" db="EMBL/GenBank/DDBJ databases">
        <title>Streptomyces corallinus and Kineosporia corallina sp. nov., two new coral-derived marine actinobacteria.</title>
        <authorList>
            <person name="Buangrab K."/>
            <person name="Sutthacheep M."/>
            <person name="Yeemin T."/>
            <person name="Harunari E."/>
            <person name="Igarashi Y."/>
            <person name="Sripreechasak P."/>
            <person name="Kanchanasin P."/>
            <person name="Tanasupawat S."/>
            <person name="Phongsopitanun W."/>
        </authorList>
    </citation>
    <scope>NUCLEOTIDE SEQUENCE</scope>
    <source>
        <strain evidence="2">JCM 31032</strain>
    </source>
</reference>
<evidence type="ECO:0000313" key="2">
    <source>
        <dbReference type="EMBL" id="MCD5315744.1"/>
    </source>
</evidence>
<evidence type="ECO:0000256" key="1">
    <source>
        <dbReference type="SAM" id="MobiDB-lite"/>
    </source>
</evidence>
<accession>A0A9X1SXE7</accession>
<dbReference type="RefSeq" id="WP_231448564.1">
    <property type="nucleotide sequence ID" value="NZ_JAJOMB010000024.1"/>
</dbReference>
<evidence type="ECO:0000313" key="3">
    <source>
        <dbReference type="Proteomes" id="UP001138997"/>
    </source>
</evidence>
<feature type="compositionally biased region" description="Basic and acidic residues" evidence="1">
    <location>
        <begin position="199"/>
        <end position="214"/>
    </location>
</feature>